<accession>A0A8T0P193</accession>
<reference evidence="2" key="1">
    <citation type="submission" date="2020-05" db="EMBL/GenBank/DDBJ databases">
        <title>WGS assembly of Panicum virgatum.</title>
        <authorList>
            <person name="Lovell J.T."/>
            <person name="Jenkins J."/>
            <person name="Shu S."/>
            <person name="Juenger T.E."/>
            <person name="Schmutz J."/>
        </authorList>
    </citation>
    <scope>NUCLEOTIDE SEQUENCE</scope>
    <source>
        <strain evidence="2">AP13</strain>
    </source>
</reference>
<proteinExistence type="predicted"/>
<evidence type="ECO:0000313" key="3">
    <source>
        <dbReference type="Proteomes" id="UP000823388"/>
    </source>
</evidence>
<organism evidence="2 3">
    <name type="scientific">Panicum virgatum</name>
    <name type="common">Blackwell switchgrass</name>
    <dbReference type="NCBI Taxonomy" id="38727"/>
    <lineage>
        <taxon>Eukaryota</taxon>
        <taxon>Viridiplantae</taxon>
        <taxon>Streptophyta</taxon>
        <taxon>Embryophyta</taxon>
        <taxon>Tracheophyta</taxon>
        <taxon>Spermatophyta</taxon>
        <taxon>Magnoliopsida</taxon>
        <taxon>Liliopsida</taxon>
        <taxon>Poales</taxon>
        <taxon>Poaceae</taxon>
        <taxon>PACMAD clade</taxon>
        <taxon>Panicoideae</taxon>
        <taxon>Panicodae</taxon>
        <taxon>Paniceae</taxon>
        <taxon>Panicinae</taxon>
        <taxon>Panicum</taxon>
        <taxon>Panicum sect. Hiantes</taxon>
    </lineage>
</organism>
<keyword evidence="3" id="KW-1185">Reference proteome</keyword>
<evidence type="ECO:0000313" key="2">
    <source>
        <dbReference type="EMBL" id="KAG2555450.1"/>
    </source>
</evidence>
<comment type="caution">
    <text evidence="2">The sequence shown here is derived from an EMBL/GenBank/DDBJ whole genome shotgun (WGS) entry which is preliminary data.</text>
</comment>
<sequence length="194" mass="20039">MEETSLSFTPSKRRSAIIFLHPLFPAPRPSASCSPTAPPFPIHIHALRCGALRCGRRPDIPAADAGSCGGGPRRLGELRAMKPELFAAEGAALALLRLSGGGGPGSSRSHGLHAKQCRALAGQRCVHSEEGGPGGGSLDSARLRVSTTRCGDGRDLLLDGEGSLGSCHARPAAPSQGEGIEASSFVHPMPPEWP</sequence>
<dbReference type="Proteomes" id="UP000823388">
    <property type="component" value="Chromosome 9K"/>
</dbReference>
<protein>
    <submittedName>
        <fullName evidence="2">Uncharacterized protein</fullName>
    </submittedName>
</protein>
<feature type="region of interest" description="Disordered" evidence="1">
    <location>
        <begin position="167"/>
        <end position="194"/>
    </location>
</feature>
<dbReference type="AlphaFoldDB" id="A0A8T0P193"/>
<name>A0A8T0P193_PANVG</name>
<dbReference type="EMBL" id="CM029053">
    <property type="protein sequence ID" value="KAG2555450.1"/>
    <property type="molecule type" value="Genomic_DNA"/>
</dbReference>
<evidence type="ECO:0000256" key="1">
    <source>
        <dbReference type="SAM" id="MobiDB-lite"/>
    </source>
</evidence>
<gene>
    <name evidence="2" type="ORF">PVAP13_9KG248100</name>
</gene>